<gene>
    <name evidence="1" type="ORF">QBC32DRAFT_111859</name>
</gene>
<dbReference type="EMBL" id="MU859463">
    <property type="protein sequence ID" value="KAK3946954.1"/>
    <property type="molecule type" value="Genomic_DNA"/>
</dbReference>
<dbReference type="AlphaFoldDB" id="A0AAN6SAY3"/>
<dbReference type="PANTHER" id="PTHR33112">
    <property type="entry name" value="DOMAIN PROTEIN, PUTATIVE-RELATED"/>
    <property type="match status" value="1"/>
</dbReference>
<accession>A0AAN6SAY3</accession>
<reference evidence="1" key="1">
    <citation type="journal article" date="2023" name="Mol. Phylogenet. Evol.">
        <title>Genome-scale phylogeny and comparative genomics of the fungal order Sordariales.</title>
        <authorList>
            <person name="Hensen N."/>
            <person name="Bonometti L."/>
            <person name="Westerberg I."/>
            <person name="Brannstrom I.O."/>
            <person name="Guillou S."/>
            <person name="Cros-Aarteil S."/>
            <person name="Calhoun S."/>
            <person name="Haridas S."/>
            <person name="Kuo A."/>
            <person name="Mondo S."/>
            <person name="Pangilinan J."/>
            <person name="Riley R."/>
            <person name="LaButti K."/>
            <person name="Andreopoulos B."/>
            <person name="Lipzen A."/>
            <person name="Chen C."/>
            <person name="Yan M."/>
            <person name="Daum C."/>
            <person name="Ng V."/>
            <person name="Clum A."/>
            <person name="Steindorff A."/>
            <person name="Ohm R.A."/>
            <person name="Martin F."/>
            <person name="Silar P."/>
            <person name="Natvig D.O."/>
            <person name="Lalanne C."/>
            <person name="Gautier V."/>
            <person name="Ament-Velasquez S.L."/>
            <person name="Kruys A."/>
            <person name="Hutchinson M.I."/>
            <person name="Powell A.J."/>
            <person name="Barry K."/>
            <person name="Miller A.N."/>
            <person name="Grigoriev I.V."/>
            <person name="Debuchy R."/>
            <person name="Gladieux P."/>
            <person name="Hiltunen Thoren M."/>
            <person name="Johannesson H."/>
        </authorList>
    </citation>
    <scope>NUCLEOTIDE SEQUENCE</scope>
    <source>
        <strain evidence="1">CBS 626.80</strain>
    </source>
</reference>
<name>A0AAN6SAY3_9PEZI</name>
<evidence type="ECO:0000313" key="2">
    <source>
        <dbReference type="Proteomes" id="UP001303222"/>
    </source>
</evidence>
<proteinExistence type="predicted"/>
<dbReference type="PANTHER" id="PTHR33112:SF10">
    <property type="entry name" value="TOL"/>
    <property type="match status" value="1"/>
</dbReference>
<comment type="caution">
    <text evidence="1">The sequence shown here is derived from an EMBL/GenBank/DDBJ whole genome shotgun (WGS) entry which is preliminary data.</text>
</comment>
<protein>
    <submittedName>
        <fullName evidence="1">Uncharacterized protein</fullName>
    </submittedName>
</protein>
<sequence>MGNVRVTCRDLVEDYFQRDMTFEKDSLNAFSGILAYLESLEPPVYNIWGVLILPDVVVATSPGQRIRHGLASALAWSYNRKRFFFRDGHGKLEQPTILPRKGMFPSWTWADWRRWTALDGEDYIYGHTLELPYKRRSSAFTPLVDLSAELDDGSIVSLSRGDDSDISWLTKLHTYHPRILHIDGYTSNPQLRWMTAPPEQEDDENDRGSSEHYSRHCRYDAWVLIDSDGEHLQMPFGERTEWDDLSTDAYHFQRQRGYQTKTIKPQSESTFDLRIILLGHNPLYFYYMVLMKAPGTGGHTETFERVNVITEFQLRHFSQREKNLAHLTGKHANSFRGTPWVKMSTRVA</sequence>
<dbReference type="Proteomes" id="UP001303222">
    <property type="component" value="Unassembled WGS sequence"/>
</dbReference>
<keyword evidence="2" id="KW-1185">Reference proteome</keyword>
<reference evidence="1" key="2">
    <citation type="submission" date="2023-06" db="EMBL/GenBank/DDBJ databases">
        <authorList>
            <consortium name="Lawrence Berkeley National Laboratory"/>
            <person name="Mondo S.J."/>
            <person name="Hensen N."/>
            <person name="Bonometti L."/>
            <person name="Westerberg I."/>
            <person name="Brannstrom I.O."/>
            <person name="Guillou S."/>
            <person name="Cros-Aarteil S."/>
            <person name="Calhoun S."/>
            <person name="Haridas S."/>
            <person name="Kuo A."/>
            <person name="Pangilinan J."/>
            <person name="Riley R."/>
            <person name="Labutti K."/>
            <person name="Andreopoulos B."/>
            <person name="Lipzen A."/>
            <person name="Chen C."/>
            <person name="Yanf M."/>
            <person name="Daum C."/>
            <person name="Ng V."/>
            <person name="Clum A."/>
            <person name="Steindorff A."/>
            <person name="Ohm R."/>
            <person name="Martin F."/>
            <person name="Silar P."/>
            <person name="Natvig D."/>
            <person name="Lalanne C."/>
            <person name="Gautier V."/>
            <person name="Ament-Velasquez S.L."/>
            <person name="Kruys A."/>
            <person name="Hutchinson M.I."/>
            <person name="Powell A.J."/>
            <person name="Barry K."/>
            <person name="Miller A.N."/>
            <person name="Grigoriev I.V."/>
            <person name="Debuchy R."/>
            <person name="Gladieux P."/>
            <person name="Thoren M.H."/>
            <person name="Johannesson H."/>
        </authorList>
    </citation>
    <scope>NUCLEOTIDE SEQUENCE</scope>
    <source>
        <strain evidence="1">CBS 626.80</strain>
    </source>
</reference>
<organism evidence="1 2">
    <name type="scientific">Pseudoneurospora amorphoporcata</name>
    <dbReference type="NCBI Taxonomy" id="241081"/>
    <lineage>
        <taxon>Eukaryota</taxon>
        <taxon>Fungi</taxon>
        <taxon>Dikarya</taxon>
        <taxon>Ascomycota</taxon>
        <taxon>Pezizomycotina</taxon>
        <taxon>Sordariomycetes</taxon>
        <taxon>Sordariomycetidae</taxon>
        <taxon>Sordariales</taxon>
        <taxon>Sordariaceae</taxon>
        <taxon>Pseudoneurospora</taxon>
    </lineage>
</organism>
<evidence type="ECO:0000313" key="1">
    <source>
        <dbReference type="EMBL" id="KAK3946954.1"/>
    </source>
</evidence>